<dbReference type="Proteomes" id="UP001456524">
    <property type="component" value="Unassembled WGS sequence"/>
</dbReference>
<sequence>MSPLLLPRPASVRPFDMGPPPPPSSPSTDSSSGGGANLPPLATYTSYHHAHEATAFGRAMRAWITFPLTMSFSPASSVTDAVCFYAATFAVVVALFALSRACVVRMRRAKRRRRAQRAASMPALALERGRMGASGSGSGSGWGRWRDGQVERGRVECQMREAAVANVLSRCRQETVTYGGKLHRKCAKRSQMQAAFEFTDMCSDAARFSFWGAYLRLREKTLATGIDYAEISTKGHVGMSTQLIGRGDLPHAASAPKRGVSAAPGRPPAPDPDSCNADLNTTPHAHATKRPRFTTAAELVRLSAAMLTVGSGRR</sequence>
<gene>
    <name evidence="3" type="ORF">IWX90DRAFT_507792</name>
</gene>
<evidence type="ECO:0000313" key="4">
    <source>
        <dbReference type="Proteomes" id="UP001456524"/>
    </source>
</evidence>
<comment type="caution">
    <text evidence="3">The sequence shown here is derived from an EMBL/GenBank/DDBJ whole genome shotgun (WGS) entry which is preliminary data.</text>
</comment>
<keyword evidence="2" id="KW-0472">Membrane</keyword>
<keyword evidence="2" id="KW-0812">Transmembrane</keyword>
<organism evidence="3 4">
    <name type="scientific">Phyllosticta citrichinensis</name>
    <dbReference type="NCBI Taxonomy" id="1130410"/>
    <lineage>
        <taxon>Eukaryota</taxon>
        <taxon>Fungi</taxon>
        <taxon>Dikarya</taxon>
        <taxon>Ascomycota</taxon>
        <taxon>Pezizomycotina</taxon>
        <taxon>Dothideomycetes</taxon>
        <taxon>Dothideomycetes incertae sedis</taxon>
        <taxon>Botryosphaeriales</taxon>
        <taxon>Phyllostictaceae</taxon>
        <taxon>Phyllosticta</taxon>
    </lineage>
</organism>
<feature type="region of interest" description="Disordered" evidence="1">
    <location>
        <begin position="247"/>
        <end position="291"/>
    </location>
</feature>
<evidence type="ECO:0000313" key="3">
    <source>
        <dbReference type="EMBL" id="KAK8159433.1"/>
    </source>
</evidence>
<feature type="transmembrane region" description="Helical" evidence="2">
    <location>
        <begin position="84"/>
        <end position="104"/>
    </location>
</feature>
<protein>
    <submittedName>
        <fullName evidence="3">Uncharacterized protein</fullName>
    </submittedName>
</protein>
<proteinExistence type="predicted"/>
<keyword evidence="2" id="KW-1133">Transmembrane helix</keyword>
<evidence type="ECO:0000256" key="1">
    <source>
        <dbReference type="SAM" id="MobiDB-lite"/>
    </source>
</evidence>
<name>A0ABR1XKW4_9PEZI</name>
<dbReference type="EMBL" id="JBBWUH010000008">
    <property type="protein sequence ID" value="KAK8159433.1"/>
    <property type="molecule type" value="Genomic_DNA"/>
</dbReference>
<accession>A0ABR1XKW4</accession>
<feature type="region of interest" description="Disordered" evidence="1">
    <location>
        <begin position="1"/>
        <end position="35"/>
    </location>
</feature>
<evidence type="ECO:0000256" key="2">
    <source>
        <dbReference type="SAM" id="Phobius"/>
    </source>
</evidence>
<keyword evidence="4" id="KW-1185">Reference proteome</keyword>
<reference evidence="3 4" key="1">
    <citation type="journal article" date="2022" name="G3 (Bethesda)">
        <title>Enemy or ally: a genomic approach to elucidate the lifestyle of Phyllosticta citrichinaensis.</title>
        <authorList>
            <person name="Buijs V.A."/>
            <person name="Groenewald J.Z."/>
            <person name="Haridas S."/>
            <person name="LaButti K.M."/>
            <person name="Lipzen A."/>
            <person name="Martin F.M."/>
            <person name="Barry K."/>
            <person name="Grigoriev I.V."/>
            <person name="Crous P.W."/>
            <person name="Seidl M.F."/>
        </authorList>
    </citation>
    <scope>NUCLEOTIDE SEQUENCE [LARGE SCALE GENOMIC DNA]</scope>
    <source>
        <strain evidence="3 4">CBS 129764</strain>
    </source>
</reference>